<feature type="transmembrane region" description="Helical" evidence="1">
    <location>
        <begin position="6"/>
        <end position="25"/>
    </location>
</feature>
<reference evidence="2 3" key="1">
    <citation type="submission" date="2019-05" db="EMBL/GenBank/DDBJ databases">
        <title>Genomes sequences of two Nocardia cyriacigeorgica environmental isolates, type strains Nocardia asteroides ATCC 19247 and Nocardia cyriacigeorgica DSM 44484.</title>
        <authorList>
            <person name="Vautrin F."/>
            <person name="Bergeron E."/>
            <person name="Dubost A."/>
            <person name="Abrouk D."/>
            <person name="Rodriguez Nava V."/>
            <person name="Pujic P."/>
        </authorList>
    </citation>
    <scope>NUCLEOTIDE SEQUENCE [LARGE SCALE GENOMIC DNA]</scope>
    <source>
        <strain evidence="2 3">EML 446</strain>
    </source>
</reference>
<gene>
    <name evidence="2" type="ORF">FEK34_04670</name>
</gene>
<organism evidence="2 3">
    <name type="scientific">Nocardia cyriacigeorgica</name>
    <dbReference type="NCBI Taxonomy" id="135487"/>
    <lineage>
        <taxon>Bacteria</taxon>
        <taxon>Bacillati</taxon>
        <taxon>Actinomycetota</taxon>
        <taxon>Actinomycetes</taxon>
        <taxon>Mycobacteriales</taxon>
        <taxon>Nocardiaceae</taxon>
        <taxon>Nocardia</taxon>
    </lineage>
</organism>
<dbReference type="Proteomes" id="UP000306378">
    <property type="component" value="Unassembled WGS sequence"/>
</dbReference>
<keyword evidence="1" id="KW-0812">Transmembrane</keyword>
<evidence type="ECO:0000313" key="3">
    <source>
        <dbReference type="Proteomes" id="UP000306378"/>
    </source>
</evidence>
<dbReference type="EMBL" id="VBUT01000002">
    <property type="protein sequence ID" value="TLF80968.1"/>
    <property type="molecule type" value="Genomic_DNA"/>
</dbReference>
<proteinExistence type="predicted"/>
<comment type="caution">
    <text evidence="2">The sequence shown here is derived from an EMBL/GenBank/DDBJ whole genome shotgun (WGS) entry which is preliminary data.</text>
</comment>
<evidence type="ECO:0000313" key="2">
    <source>
        <dbReference type="EMBL" id="TLF80968.1"/>
    </source>
</evidence>
<sequence>MTSQLWLTAAVAIVGNLTLVANVVLTGRNATKLAHRNQAIALQAARTGKLEDACHQFLVAARQVRSPVAGVRGEEKDSALTELRSAVARIELYGSAQAHEKAVAALTALEKLAAARSSGSWSDSLAAAEADSDAAMGEVRAALALEVAGQREVEVRRD</sequence>
<dbReference type="RefSeq" id="WP_138446606.1">
    <property type="nucleotide sequence ID" value="NZ_VBUT01000002.1"/>
</dbReference>
<evidence type="ECO:0000256" key="1">
    <source>
        <dbReference type="SAM" id="Phobius"/>
    </source>
</evidence>
<accession>A0A5R8NXF9</accession>
<keyword evidence="1" id="KW-1133">Transmembrane helix</keyword>
<dbReference type="AlphaFoldDB" id="A0A5R8NXF9"/>
<protein>
    <submittedName>
        <fullName evidence="2">Uncharacterized protein</fullName>
    </submittedName>
</protein>
<keyword evidence="1" id="KW-0472">Membrane</keyword>
<name>A0A5R8NXF9_9NOCA</name>